<organism evidence="1 2">
    <name type="scientific">Halosimplex carlsbadense 2-9-1</name>
    <dbReference type="NCBI Taxonomy" id="797114"/>
    <lineage>
        <taxon>Archaea</taxon>
        <taxon>Methanobacteriati</taxon>
        <taxon>Methanobacteriota</taxon>
        <taxon>Stenosarchaea group</taxon>
        <taxon>Halobacteria</taxon>
        <taxon>Halobacteriales</taxon>
        <taxon>Haloarculaceae</taxon>
        <taxon>Halosimplex</taxon>
    </lineage>
</organism>
<comment type="caution">
    <text evidence="1">The sequence shown here is derived from an EMBL/GenBank/DDBJ whole genome shotgun (WGS) entry which is preliminary data.</text>
</comment>
<evidence type="ECO:0000313" key="1">
    <source>
        <dbReference type="EMBL" id="ELZ30487.1"/>
    </source>
</evidence>
<protein>
    <submittedName>
        <fullName evidence="1">Uncharacterized protein</fullName>
    </submittedName>
</protein>
<dbReference type="AlphaFoldDB" id="M0D739"/>
<name>M0D739_9EURY</name>
<proteinExistence type="predicted"/>
<dbReference type="STRING" id="797114.C475_00045"/>
<dbReference type="Proteomes" id="UP000011626">
    <property type="component" value="Unassembled WGS sequence"/>
</dbReference>
<sequence>MEFEIIETNLSPDDETQLRETFAAEEVAG</sequence>
<gene>
    <name evidence="1" type="ORF">C475_00045</name>
</gene>
<keyword evidence="2" id="KW-1185">Reference proteome</keyword>
<dbReference type="EMBL" id="AOIU01000003">
    <property type="protein sequence ID" value="ELZ30487.1"/>
    <property type="molecule type" value="Genomic_DNA"/>
</dbReference>
<evidence type="ECO:0000313" key="2">
    <source>
        <dbReference type="Proteomes" id="UP000011626"/>
    </source>
</evidence>
<accession>M0D739</accession>
<reference evidence="1 2" key="1">
    <citation type="journal article" date="2014" name="PLoS Genet.">
        <title>Phylogenetically driven sequencing of extremely halophilic archaea reveals strategies for static and dynamic osmo-response.</title>
        <authorList>
            <person name="Becker E.A."/>
            <person name="Seitzer P.M."/>
            <person name="Tritt A."/>
            <person name="Larsen D."/>
            <person name="Krusor M."/>
            <person name="Yao A.I."/>
            <person name="Wu D."/>
            <person name="Madern D."/>
            <person name="Eisen J.A."/>
            <person name="Darling A.E."/>
            <person name="Facciotti M.T."/>
        </authorList>
    </citation>
    <scope>NUCLEOTIDE SEQUENCE [LARGE SCALE GENOMIC DNA]</scope>
    <source>
        <strain evidence="1 2">2-9-1</strain>
    </source>
</reference>